<accession>A0ABN9A5E1</accession>
<protein>
    <submittedName>
        <fullName evidence="2">Uncharacterized protein</fullName>
    </submittedName>
</protein>
<dbReference type="Proteomes" id="UP001176941">
    <property type="component" value="Chromosome 9"/>
</dbReference>
<proteinExistence type="predicted"/>
<evidence type="ECO:0000256" key="1">
    <source>
        <dbReference type="SAM" id="MobiDB-lite"/>
    </source>
</evidence>
<organism evidence="2 3">
    <name type="scientific">Rangifer tarandus platyrhynchus</name>
    <name type="common">Svalbard reindeer</name>
    <dbReference type="NCBI Taxonomy" id="3082113"/>
    <lineage>
        <taxon>Eukaryota</taxon>
        <taxon>Metazoa</taxon>
        <taxon>Chordata</taxon>
        <taxon>Craniata</taxon>
        <taxon>Vertebrata</taxon>
        <taxon>Euteleostomi</taxon>
        <taxon>Mammalia</taxon>
        <taxon>Eutheria</taxon>
        <taxon>Laurasiatheria</taxon>
        <taxon>Artiodactyla</taxon>
        <taxon>Ruminantia</taxon>
        <taxon>Pecora</taxon>
        <taxon>Cervidae</taxon>
        <taxon>Odocoileinae</taxon>
        <taxon>Rangifer</taxon>
    </lineage>
</organism>
<feature type="compositionally biased region" description="Polar residues" evidence="1">
    <location>
        <begin position="80"/>
        <end position="89"/>
    </location>
</feature>
<reference evidence="2" key="1">
    <citation type="submission" date="2023-04" db="EMBL/GenBank/DDBJ databases">
        <authorList>
            <consortium name="ELIXIR-Norway"/>
        </authorList>
    </citation>
    <scope>NUCLEOTIDE SEQUENCE [LARGE SCALE GENOMIC DNA]</scope>
</reference>
<evidence type="ECO:0000313" key="2">
    <source>
        <dbReference type="EMBL" id="CAI9179114.1"/>
    </source>
</evidence>
<feature type="region of interest" description="Disordered" evidence="1">
    <location>
        <begin position="71"/>
        <end position="113"/>
    </location>
</feature>
<keyword evidence="3" id="KW-1185">Reference proteome</keyword>
<name>A0ABN9A5E1_RANTA</name>
<evidence type="ECO:0000313" key="3">
    <source>
        <dbReference type="Proteomes" id="UP001176941"/>
    </source>
</evidence>
<sequence>MMILNPMPGPSRVPAWKAGRRGLNVYLCISGDGTLGLHVDSGPDGRILSPETLDGNGLMWDKASTTASLSLRSSPDLKTWDSSPFSSESRAAWLGPDTVLEDSLEAPTTRPDG</sequence>
<gene>
    <name evidence="2" type="ORF">MRATA1EN1_LOCUS28076</name>
</gene>
<dbReference type="EMBL" id="OX459945">
    <property type="protein sequence ID" value="CAI9179114.1"/>
    <property type="molecule type" value="Genomic_DNA"/>
</dbReference>